<evidence type="ECO:0000256" key="1">
    <source>
        <dbReference type="ARBA" id="ARBA00004236"/>
    </source>
</evidence>
<gene>
    <name evidence="13" type="primary">RvY_09520</name>
    <name evidence="13" type="synonym">RvY_09520.1</name>
    <name evidence="13" type="ORF">RvY_09520-1</name>
</gene>
<keyword evidence="12" id="KW-0966">Cell projection</keyword>
<evidence type="ECO:0000256" key="5">
    <source>
        <dbReference type="ARBA" id="ARBA00022490"/>
    </source>
</evidence>
<keyword evidence="7" id="KW-0677">Repeat</keyword>
<keyword evidence="8" id="KW-0970">Cilium biogenesis/degradation</keyword>
<dbReference type="AlphaFoldDB" id="A0A1D1V9Q6"/>
<evidence type="ECO:0000313" key="14">
    <source>
        <dbReference type="Proteomes" id="UP000186922"/>
    </source>
</evidence>
<dbReference type="GO" id="GO:0005886">
    <property type="term" value="C:plasma membrane"/>
    <property type="evidence" value="ECO:0007669"/>
    <property type="project" value="UniProtKB-SubCell"/>
</dbReference>
<keyword evidence="9" id="KW-0969">Cilium</keyword>
<evidence type="ECO:0000256" key="6">
    <source>
        <dbReference type="ARBA" id="ARBA00022574"/>
    </source>
</evidence>
<dbReference type="OrthoDB" id="10013020at2759"/>
<evidence type="ECO:0000313" key="13">
    <source>
        <dbReference type="EMBL" id="GAU98364.1"/>
    </source>
</evidence>
<proteinExistence type="inferred from homology"/>
<name>A0A1D1V9Q6_RAMVA</name>
<reference evidence="13 14" key="1">
    <citation type="journal article" date="2016" name="Nat. Commun.">
        <title>Extremotolerant tardigrade genome and improved radiotolerance of human cultured cells by tardigrade-unique protein.</title>
        <authorList>
            <person name="Hashimoto T."/>
            <person name="Horikawa D.D."/>
            <person name="Saito Y."/>
            <person name="Kuwahara H."/>
            <person name="Kozuka-Hata H."/>
            <person name="Shin-I T."/>
            <person name="Minakuchi Y."/>
            <person name="Ohishi K."/>
            <person name="Motoyama A."/>
            <person name="Aizu T."/>
            <person name="Enomoto A."/>
            <person name="Kondo K."/>
            <person name="Tanaka S."/>
            <person name="Hara Y."/>
            <person name="Koshikawa S."/>
            <person name="Sagara H."/>
            <person name="Miura T."/>
            <person name="Yokobori S."/>
            <person name="Miyagawa K."/>
            <person name="Suzuki Y."/>
            <person name="Kubo T."/>
            <person name="Oyama M."/>
            <person name="Kohara Y."/>
            <person name="Fujiyama A."/>
            <person name="Arakawa K."/>
            <person name="Katayama T."/>
            <person name="Toyoda A."/>
            <person name="Kunieda T."/>
        </authorList>
    </citation>
    <scope>NUCLEOTIDE SEQUENCE [LARGE SCALE GENOMIC DNA]</scope>
    <source>
        <strain evidence="13 14">YOKOZUNA-1</strain>
    </source>
</reference>
<dbReference type="InterPro" id="IPR024511">
    <property type="entry name" value="Frtz"/>
</dbReference>
<keyword evidence="10" id="KW-0472">Membrane</keyword>
<evidence type="ECO:0000256" key="3">
    <source>
        <dbReference type="ARBA" id="ARBA00006059"/>
    </source>
</evidence>
<dbReference type="EMBL" id="BDGG01000004">
    <property type="protein sequence ID" value="GAU98364.1"/>
    <property type="molecule type" value="Genomic_DNA"/>
</dbReference>
<dbReference type="GO" id="GO:0007399">
    <property type="term" value="P:nervous system development"/>
    <property type="evidence" value="ECO:0007669"/>
    <property type="project" value="TreeGrafter"/>
</dbReference>
<keyword evidence="11" id="KW-0206">Cytoskeleton</keyword>
<dbReference type="GO" id="GO:0045184">
    <property type="term" value="P:establishment of protein localization"/>
    <property type="evidence" value="ECO:0007669"/>
    <property type="project" value="TreeGrafter"/>
</dbReference>
<dbReference type="STRING" id="947166.A0A1D1V9Q6"/>
<evidence type="ECO:0000256" key="12">
    <source>
        <dbReference type="ARBA" id="ARBA00023273"/>
    </source>
</evidence>
<comment type="similarity">
    <text evidence="3">Belongs to the WD repeat fritz family.</text>
</comment>
<evidence type="ECO:0000256" key="9">
    <source>
        <dbReference type="ARBA" id="ARBA00023069"/>
    </source>
</evidence>
<dbReference type="PANTHER" id="PTHR13667">
    <property type="entry name" value="HOMOLOC-13"/>
    <property type="match status" value="1"/>
</dbReference>
<sequence length="607" mass="67742">MAISLPAVARLKLLSSPAEIPGYPEQDRGNSRVNLAQLEVLLRTSKVLGCQWTPGRSELKALLQSCVQIIMSFDENSLGEISSYRVDQSFSACAKKKIAIACALSQFITVVAFSSTELATCCAVSSDEGPGAPQVHCQRRIVSLNAGDYDAHLRLNSGSDLLLYCLTPRSTAIAKRWRPKATGRPEWMVFVYACSTSRSKPLQRLHKLRGSERQKVFDITFSVDGMNIFTLFIYQDYPESLTIQRHVVEKHALRLISSNVFALPGAIVSLTIQPKTGWVALGLDDFSLVQISTWSNEIAHRGKSNVMPQIVRWSTDGMVLCVANSEGYVELYDAALQNVSTVLVNDVRDMERGIRLRTCFNSISALGSCEWINLCSSGTNHSAISPSAILLVFERGPLALLQFAASEQGRRGQLFPLVRYYIDLLRFQECVSCLEASRNYCNVEELIQASQLILISMVQRIARVDESICEYFDLTEKILHFLRQPDSRQAQTAADTSAIQSCYSLLMRRYFACLVRYSAFDRALAMAELSKDYEFHQTLLKNASRVLDEQLKLRIENTASQFMGDKSNSSTLTNTTAIMAQVSIRPSIVTIAHKEDDNLSWKDLGEI</sequence>
<evidence type="ECO:0000256" key="4">
    <source>
        <dbReference type="ARBA" id="ARBA00022475"/>
    </source>
</evidence>
<dbReference type="InterPro" id="IPR036322">
    <property type="entry name" value="WD40_repeat_dom_sf"/>
</dbReference>
<comment type="subcellular location">
    <subcellularLocation>
        <location evidence="1">Cell membrane</location>
    </subcellularLocation>
    <subcellularLocation>
        <location evidence="2">Cytoplasm</location>
        <location evidence="2">Cytoskeleton</location>
        <location evidence="2">Cilium axoneme</location>
    </subcellularLocation>
</comment>
<keyword evidence="5" id="KW-0963">Cytoplasm</keyword>
<keyword evidence="14" id="KW-1185">Reference proteome</keyword>
<evidence type="ECO:0000256" key="8">
    <source>
        <dbReference type="ARBA" id="ARBA00022794"/>
    </source>
</evidence>
<dbReference type="GO" id="GO:0044782">
    <property type="term" value="P:cilium organization"/>
    <property type="evidence" value="ECO:0007669"/>
    <property type="project" value="TreeGrafter"/>
</dbReference>
<dbReference type="Proteomes" id="UP000186922">
    <property type="component" value="Unassembled WGS sequence"/>
</dbReference>
<evidence type="ECO:0008006" key="15">
    <source>
        <dbReference type="Google" id="ProtNLM"/>
    </source>
</evidence>
<evidence type="ECO:0000256" key="11">
    <source>
        <dbReference type="ARBA" id="ARBA00023212"/>
    </source>
</evidence>
<evidence type="ECO:0000256" key="7">
    <source>
        <dbReference type="ARBA" id="ARBA00022737"/>
    </source>
</evidence>
<evidence type="ECO:0000256" key="2">
    <source>
        <dbReference type="ARBA" id="ARBA00004430"/>
    </source>
</evidence>
<organism evidence="13 14">
    <name type="scientific">Ramazzottius varieornatus</name>
    <name type="common">Water bear</name>
    <name type="synonym">Tardigrade</name>
    <dbReference type="NCBI Taxonomy" id="947166"/>
    <lineage>
        <taxon>Eukaryota</taxon>
        <taxon>Metazoa</taxon>
        <taxon>Ecdysozoa</taxon>
        <taxon>Tardigrada</taxon>
        <taxon>Eutardigrada</taxon>
        <taxon>Parachela</taxon>
        <taxon>Hypsibioidea</taxon>
        <taxon>Ramazzottiidae</taxon>
        <taxon>Ramazzottius</taxon>
    </lineage>
</organism>
<dbReference type="Pfam" id="PF11768">
    <property type="entry name" value="Frtz"/>
    <property type="match status" value="1"/>
</dbReference>
<protein>
    <recommendedName>
        <fullName evidence="15">Anaphase-promoting complex subunit 4 WD40 domain-containing protein</fullName>
    </recommendedName>
</protein>
<keyword evidence="4" id="KW-1003">Cell membrane</keyword>
<accession>A0A1D1V9Q6</accession>
<keyword evidence="6" id="KW-0853">WD repeat</keyword>
<comment type="caution">
    <text evidence="13">The sequence shown here is derived from an EMBL/GenBank/DDBJ whole genome shotgun (WGS) entry which is preliminary data.</text>
</comment>
<dbReference type="PANTHER" id="PTHR13667:SF5">
    <property type="entry name" value="WD REPEAT-CONTAINING AND PLANAR CELL POLARITY EFFECTOR PROTEIN FRITZ HOMOLOG"/>
    <property type="match status" value="1"/>
</dbReference>
<evidence type="ECO:0000256" key="10">
    <source>
        <dbReference type="ARBA" id="ARBA00023136"/>
    </source>
</evidence>
<dbReference type="SUPFAM" id="SSF50978">
    <property type="entry name" value="WD40 repeat-like"/>
    <property type="match status" value="1"/>
</dbReference>
<dbReference type="GO" id="GO:0097541">
    <property type="term" value="C:axonemal basal plate"/>
    <property type="evidence" value="ECO:0007669"/>
    <property type="project" value="TreeGrafter"/>
</dbReference>